<dbReference type="Pfam" id="PF01557">
    <property type="entry name" value="FAA_hydrolase"/>
    <property type="match status" value="1"/>
</dbReference>
<dbReference type="GO" id="GO:0046872">
    <property type="term" value="F:metal ion binding"/>
    <property type="evidence" value="ECO:0007669"/>
    <property type="project" value="UniProtKB-KW"/>
</dbReference>
<dbReference type="SUPFAM" id="SSF56529">
    <property type="entry name" value="FAH"/>
    <property type="match status" value="1"/>
</dbReference>
<keyword evidence="2" id="KW-0479">Metal-binding</keyword>
<dbReference type="GO" id="GO:0019752">
    <property type="term" value="P:carboxylic acid metabolic process"/>
    <property type="evidence" value="ECO:0007669"/>
    <property type="project" value="UniProtKB-ARBA"/>
</dbReference>
<gene>
    <name evidence="4" type="ORF">AWM75_05635</name>
</gene>
<dbReference type="Proteomes" id="UP000062260">
    <property type="component" value="Chromosome"/>
</dbReference>
<dbReference type="GO" id="GO:0016853">
    <property type="term" value="F:isomerase activity"/>
    <property type="evidence" value="ECO:0007669"/>
    <property type="project" value="UniProtKB-ARBA"/>
</dbReference>
<dbReference type="EMBL" id="CP014163">
    <property type="protein sequence ID" value="AMB99508.1"/>
    <property type="molecule type" value="Genomic_DNA"/>
</dbReference>
<dbReference type="KEGG" id="auh:AWM75_05635"/>
<evidence type="ECO:0000256" key="1">
    <source>
        <dbReference type="ARBA" id="ARBA00010211"/>
    </source>
</evidence>
<dbReference type="InterPro" id="IPR036663">
    <property type="entry name" value="Fumarylacetoacetase_C_sf"/>
</dbReference>
<dbReference type="PANTHER" id="PTHR42796">
    <property type="entry name" value="FUMARYLACETOACETATE HYDROLASE DOMAIN-CONTAINING PROTEIN 2A-RELATED"/>
    <property type="match status" value="1"/>
</dbReference>
<comment type="similarity">
    <text evidence="1">Belongs to the FAH family.</text>
</comment>
<evidence type="ECO:0000256" key="2">
    <source>
        <dbReference type="ARBA" id="ARBA00022723"/>
    </source>
</evidence>
<dbReference type="PANTHER" id="PTHR42796:SF4">
    <property type="entry name" value="FUMARYLACETOACETATE HYDROLASE DOMAIN-CONTAINING PROTEIN 2A"/>
    <property type="match status" value="1"/>
</dbReference>
<dbReference type="OrthoDB" id="9805307at2"/>
<keyword evidence="5" id="KW-1185">Reference proteome</keyword>
<dbReference type="STRING" id="128944.AWM75_05635"/>
<reference evidence="4 5" key="1">
    <citation type="journal article" date="2016" name="Genome Announc.">
        <title>Complete Genome Sequences of Aerococcus christensenii CCUG 28831T, Aerococcus sanguinicola CCUG 43001T, Aerococcus urinae CCUG 36881T, Aerococcus urinaeequi CCUG 28094T, Aerococcus urinaehominis CCUG 42038 BT, and Aerococcus viridans CCUG 4311T.</title>
        <authorList>
            <person name="Carkaci D."/>
            <person name="Dargis R."/>
            <person name="Nielsen X.C."/>
            <person name="Skovgaard O."/>
            <person name="Fuursted K."/>
            <person name="Christensen J.J."/>
        </authorList>
    </citation>
    <scope>NUCLEOTIDE SEQUENCE [LARGE SCALE GENOMIC DNA]</scope>
    <source>
        <strain evidence="4 5">CCUG42038B</strain>
    </source>
</reference>
<dbReference type="FunFam" id="3.90.850.10:FF:000002">
    <property type="entry name" value="2-hydroxyhepta-2,4-diene-1,7-dioate isomerase"/>
    <property type="match status" value="1"/>
</dbReference>
<evidence type="ECO:0000313" key="4">
    <source>
        <dbReference type="EMBL" id="AMB99508.1"/>
    </source>
</evidence>
<dbReference type="Gene3D" id="3.90.850.10">
    <property type="entry name" value="Fumarylacetoacetase-like, C-terminal domain"/>
    <property type="match status" value="1"/>
</dbReference>
<accession>A0A0X8FLG9</accession>
<sequence length="294" mass="32635">MKLFNYVTDNGKKLAVVIGEASYDLDFLGETFNYAVPSDIKSYLEHPSHYQLADLIRVAEREPVIQADQLDTHNISFAPIIENPSKIICVGLNYADHAAEVNMAVPEAPEIFSKSNNAITGHQQTIYVPKTVSQLDYEAELVIVIGKAGHNISLDQADQHIFGYTIGNDLSARDLQFKTSQWYLGKTLDGFAPIGPYLITRDQFNLANSRIGLKRNGKIVQDASTADLIRKPQELVAYLSQYMQLRPGDLIFTGTPHGVVSGLKPDQQEWVGHGEELTVFIEGIGQLTNIIKFT</sequence>
<feature type="domain" description="Fumarylacetoacetase-like C-terminal" evidence="3">
    <location>
        <begin position="86"/>
        <end position="290"/>
    </location>
</feature>
<reference evidence="5" key="2">
    <citation type="submission" date="2016-01" db="EMBL/GenBank/DDBJ databases">
        <title>Six Aerococcus type strain genome sequencing and assembly using PacBio and Illumina Hiseq.</title>
        <authorList>
            <person name="Carkaci D."/>
            <person name="Dargis R."/>
            <person name="Nielsen X.C."/>
            <person name="Skovgaard O."/>
            <person name="Fuursted K."/>
            <person name="Christensen J.J."/>
        </authorList>
    </citation>
    <scope>NUCLEOTIDE SEQUENCE [LARGE SCALE GENOMIC DNA]</scope>
    <source>
        <strain evidence="5">CCUG42038B</strain>
    </source>
</reference>
<proteinExistence type="inferred from homology"/>
<evidence type="ECO:0000259" key="3">
    <source>
        <dbReference type="Pfam" id="PF01557"/>
    </source>
</evidence>
<dbReference type="AlphaFoldDB" id="A0A0X8FLG9"/>
<dbReference type="RefSeq" id="WP_067979387.1">
    <property type="nucleotide sequence ID" value="NZ_CP014163.1"/>
</dbReference>
<dbReference type="InterPro" id="IPR011234">
    <property type="entry name" value="Fumarylacetoacetase-like_C"/>
</dbReference>
<name>A0A0X8FLG9_9LACT</name>
<protein>
    <recommendedName>
        <fullName evidence="3">Fumarylacetoacetase-like C-terminal domain-containing protein</fullName>
    </recommendedName>
</protein>
<organism evidence="4 5">
    <name type="scientific">Aerococcus urinaehominis</name>
    <dbReference type="NCBI Taxonomy" id="128944"/>
    <lineage>
        <taxon>Bacteria</taxon>
        <taxon>Bacillati</taxon>
        <taxon>Bacillota</taxon>
        <taxon>Bacilli</taxon>
        <taxon>Lactobacillales</taxon>
        <taxon>Aerococcaceae</taxon>
        <taxon>Aerococcus</taxon>
    </lineage>
</organism>
<evidence type="ECO:0000313" key="5">
    <source>
        <dbReference type="Proteomes" id="UP000062260"/>
    </source>
</evidence>
<dbReference type="InterPro" id="IPR051121">
    <property type="entry name" value="FAH"/>
</dbReference>